<proteinExistence type="predicted"/>
<gene>
    <name evidence="1" type="ORF">BCV71DRAFT_10814</name>
</gene>
<reference evidence="1 2" key="1">
    <citation type="journal article" date="2016" name="Proc. Natl. Acad. Sci. U.S.A.">
        <title>Lipid metabolic changes in an early divergent fungus govern the establishment of a mutualistic symbiosis with endobacteria.</title>
        <authorList>
            <person name="Lastovetsky O.A."/>
            <person name="Gaspar M.L."/>
            <person name="Mondo S.J."/>
            <person name="LaButti K.M."/>
            <person name="Sandor L."/>
            <person name="Grigoriev I.V."/>
            <person name="Henry S.A."/>
            <person name="Pawlowska T.E."/>
        </authorList>
    </citation>
    <scope>NUCLEOTIDE SEQUENCE [LARGE SCALE GENOMIC DNA]</scope>
    <source>
        <strain evidence="1 2">ATCC 11559</strain>
    </source>
</reference>
<sequence length="60" mass="6800">MQKTNFREEHKVAVNASKANKNQDCGSSLLRFVNPSIIRLNETLAQRITEVSNHIPLSHL</sequence>
<dbReference type="AlphaFoldDB" id="A0A1X0RXZ8"/>
<evidence type="ECO:0000313" key="2">
    <source>
        <dbReference type="Proteomes" id="UP000242381"/>
    </source>
</evidence>
<dbReference type="EMBL" id="KV921372">
    <property type="protein sequence ID" value="ORE16874.1"/>
    <property type="molecule type" value="Genomic_DNA"/>
</dbReference>
<dbReference type="Proteomes" id="UP000242381">
    <property type="component" value="Unassembled WGS sequence"/>
</dbReference>
<feature type="non-terminal residue" evidence="1">
    <location>
        <position position="60"/>
    </location>
</feature>
<protein>
    <submittedName>
        <fullName evidence="1">Uncharacterized protein</fullName>
    </submittedName>
</protein>
<name>A0A1X0RXZ8_RHIZD</name>
<evidence type="ECO:0000313" key="1">
    <source>
        <dbReference type="EMBL" id="ORE16874.1"/>
    </source>
</evidence>
<organism evidence="1 2">
    <name type="scientific">Rhizopus microsporus</name>
    <dbReference type="NCBI Taxonomy" id="58291"/>
    <lineage>
        <taxon>Eukaryota</taxon>
        <taxon>Fungi</taxon>
        <taxon>Fungi incertae sedis</taxon>
        <taxon>Mucoromycota</taxon>
        <taxon>Mucoromycotina</taxon>
        <taxon>Mucoromycetes</taxon>
        <taxon>Mucorales</taxon>
        <taxon>Mucorineae</taxon>
        <taxon>Rhizopodaceae</taxon>
        <taxon>Rhizopus</taxon>
    </lineage>
</organism>
<accession>A0A1X0RXZ8</accession>